<keyword evidence="2 6" id="KW-0677">Repeat</keyword>
<dbReference type="SUPFAM" id="SSF47874">
    <property type="entry name" value="Annexin"/>
    <property type="match status" value="1"/>
</dbReference>
<evidence type="ECO:0000256" key="1">
    <source>
        <dbReference type="ARBA" id="ARBA00007831"/>
    </source>
</evidence>
<dbReference type="OrthoDB" id="37886at2759"/>
<name>A0A8S9XR69_APOLU</name>
<dbReference type="GO" id="GO:0001786">
    <property type="term" value="F:phosphatidylserine binding"/>
    <property type="evidence" value="ECO:0007669"/>
    <property type="project" value="TreeGrafter"/>
</dbReference>
<dbReference type="GO" id="GO:0005634">
    <property type="term" value="C:nucleus"/>
    <property type="evidence" value="ECO:0007669"/>
    <property type="project" value="TreeGrafter"/>
</dbReference>
<evidence type="ECO:0000313" key="8">
    <source>
        <dbReference type="Proteomes" id="UP000466442"/>
    </source>
</evidence>
<keyword evidence="3 6" id="KW-0106">Calcium</keyword>
<dbReference type="GO" id="GO:0005544">
    <property type="term" value="F:calcium-dependent phospholipid binding"/>
    <property type="evidence" value="ECO:0007669"/>
    <property type="project" value="UniProtKB-KW"/>
</dbReference>
<organism evidence="7 8">
    <name type="scientific">Apolygus lucorum</name>
    <name type="common">Small green plant bug</name>
    <name type="synonym">Lygocoris lucorum</name>
    <dbReference type="NCBI Taxonomy" id="248454"/>
    <lineage>
        <taxon>Eukaryota</taxon>
        <taxon>Metazoa</taxon>
        <taxon>Ecdysozoa</taxon>
        <taxon>Arthropoda</taxon>
        <taxon>Hexapoda</taxon>
        <taxon>Insecta</taxon>
        <taxon>Pterygota</taxon>
        <taxon>Neoptera</taxon>
        <taxon>Paraneoptera</taxon>
        <taxon>Hemiptera</taxon>
        <taxon>Heteroptera</taxon>
        <taxon>Panheteroptera</taxon>
        <taxon>Cimicomorpha</taxon>
        <taxon>Miridae</taxon>
        <taxon>Mirini</taxon>
        <taxon>Apolygus</taxon>
    </lineage>
</organism>
<dbReference type="Gene3D" id="1.10.220.10">
    <property type="entry name" value="Annexin"/>
    <property type="match status" value="4"/>
</dbReference>
<dbReference type="GO" id="GO:0005737">
    <property type="term" value="C:cytoplasm"/>
    <property type="evidence" value="ECO:0007669"/>
    <property type="project" value="TreeGrafter"/>
</dbReference>
<dbReference type="Proteomes" id="UP000466442">
    <property type="component" value="Unassembled WGS sequence"/>
</dbReference>
<keyword evidence="8" id="KW-1185">Reference proteome</keyword>
<protein>
    <recommendedName>
        <fullName evidence="6">Annexin</fullName>
    </recommendedName>
</protein>
<dbReference type="InterPro" id="IPR018252">
    <property type="entry name" value="Annexin_repeat_CS"/>
</dbReference>
<dbReference type="InterPro" id="IPR037104">
    <property type="entry name" value="Annexin_sf"/>
</dbReference>
<dbReference type="FunFam" id="1.10.220.10:FF:000010">
    <property type="entry name" value="Annexin"/>
    <property type="match status" value="1"/>
</dbReference>
<reference evidence="7" key="1">
    <citation type="journal article" date="2021" name="Mol. Ecol. Resour.">
        <title>Apolygus lucorum genome provides insights into omnivorousness and mesophyll feeding.</title>
        <authorList>
            <person name="Liu Y."/>
            <person name="Liu H."/>
            <person name="Wang H."/>
            <person name="Huang T."/>
            <person name="Liu B."/>
            <person name="Yang B."/>
            <person name="Yin L."/>
            <person name="Li B."/>
            <person name="Zhang Y."/>
            <person name="Zhang S."/>
            <person name="Jiang F."/>
            <person name="Zhang X."/>
            <person name="Ren Y."/>
            <person name="Wang B."/>
            <person name="Wang S."/>
            <person name="Lu Y."/>
            <person name="Wu K."/>
            <person name="Fan W."/>
            <person name="Wang G."/>
        </authorList>
    </citation>
    <scope>NUCLEOTIDE SEQUENCE</scope>
    <source>
        <strain evidence="7">12Hb</strain>
    </source>
</reference>
<evidence type="ECO:0000256" key="3">
    <source>
        <dbReference type="ARBA" id="ARBA00022837"/>
    </source>
</evidence>
<evidence type="ECO:0000256" key="2">
    <source>
        <dbReference type="ARBA" id="ARBA00022737"/>
    </source>
</evidence>
<dbReference type="InterPro" id="IPR018502">
    <property type="entry name" value="Annexin_repeat"/>
</dbReference>
<dbReference type="GO" id="GO:0005509">
    <property type="term" value="F:calcium ion binding"/>
    <property type="evidence" value="ECO:0007669"/>
    <property type="project" value="InterPro"/>
</dbReference>
<accession>A0A8S9XR69</accession>
<dbReference type="InterPro" id="IPR001464">
    <property type="entry name" value="Annexin"/>
</dbReference>
<comment type="similarity">
    <text evidence="1 6">Belongs to the annexin family.</text>
</comment>
<dbReference type="PROSITE" id="PS00223">
    <property type="entry name" value="ANNEXIN_1"/>
    <property type="match status" value="1"/>
</dbReference>
<proteinExistence type="inferred from homology"/>
<dbReference type="PANTHER" id="PTHR10502">
    <property type="entry name" value="ANNEXIN"/>
    <property type="match status" value="1"/>
</dbReference>
<keyword evidence="4 6" id="KW-0041">Annexin</keyword>
<dbReference type="FunFam" id="1.10.220.10:FF:000002">
    <property type="entry name" value="Annexin"/>
    <property type="match status" value="1"/>
</dbReference>
<dbReference type="GO" id="GO:0012506">
    <property type="term" value="C:vesicle membrane"/>
    <property type="evidence" value="ECO:0007669"/>
    <property type="project" value="TreeGrafter"/>
</dbReference>
<gene>
    <name evidence="7" type="ORF">GE061_012032</name>
</gene>
<dbReference type="PRINTS" id="PR00196">
    <property type="entry name" value="ANNEXIN"/>
</dbReference>
<dbReference type="FunFam" id="1.10.220.10:FF:000001">
    <property type="entry name" value="Annexin"/>
    <property type="match status" value="1"/>
</dbReference>
<comment type="domain">
    <text evidence="6">A pair of annexin repeats may form one binding site for calcium and phospholipid.</text>
</comment>
<evidence type="ECO:0000256" key="4">
    <source>
        <dbReference type="ARBA" id="ARBA00023216"/>
    </source>
</evidence>
<evidence type="ECO:0000256" key="6">
    <source>
        <dbReference type="RuleBase" id="RU003540"/>
    </source>
</evidence>
<sequence>MPNSDQNLGSTIHPAANFDARKDAERIKAATKGHEFIEIICHRSNIQRMEIAKMYKTLFGEEMIERLKNKTSGNLEKLLVALVTPLPEFYAKELHDAMAGAGTTESTLIEILASLDNRGIKTVSQSYKKLYGKTLEHDITNETSGHFKKLLVSLAQGNREENSTVTSRAAEEDAEKLLEAGVNKWGTDEEVFNALLVSKSYEYLERVFVFYSSKAGQTVQEAIMKEFSGHIKDGLLAIVQCVQGKTSYLATKLHKSMKGFGTDDKTLIRIIVARSEIDLAFIRSDFHTLFDDTLENFIQGDTSGDYRTALLILTDN</sequence>
<dbReference type="AlphaFoldDB" id="A0A8S9XR69"/>
<keyword evidence="5 6" id="KW-0111">Calcium/phospholipid-binding</keyword>
<dbReference type="PROSITE" id="PS51897">
    <property type="entry name" value="ANNEXIN_2"/>
    <property type="match status" value="4"/>
</dbReference>
<dbReference type="SMART" id="SM00335">
    <property type="entry name" value="ANX"/>
    <property type="match status" value="4"/>
</dbReference>
<evidence type="ECO:0000256" key="5">
    <source>
        <dbReference type="ARBA" id="ARBA00023302"/>
    </source>
</evidence>
<dbReference type="Pfam" id="PF00191">
    <property type="entry name" value="Annexin"/>
    <property type="match status" value="4"/>
</dbReference>
<dbReference type="EMBL" id="WIXP02000004">
    <property type="protein sequence ID" value="KAF6211520.1"/>
    <property type="molecule type" value="Genomic_DNA"/>
</dbReference>
<dbReference type="GO" id="GO:0005886">
    <property type="term" value="C:plasma membrane"/>
    <property type="evidence" value="ECO:0007669"/>
    <property type="project" value="TreeGrafter"/>
</dbReference>
<dbReference type="PANTHER" id="PTHR10502:SF102">
    <property type="entry name" value="ANNEXIN B11"/>
    <property type="match status" value="1"/>
</dbReference>
<evidence type="ECO:0000313" key="7">
    <source>
        <dbReference type="EMBL" id="KAF6211520.1"/>
    </source>
</evidence>
<comment type="caution">
    <text evidence="7">The sequence shown here is derived from an EMBL/GenBank/DDBJ whole genome shotgun (WGS) entry which is preliminary data.</text>
</comment>